<accession>A0A7S5QX07</accession>
<protein>
    <submittedName>
        <fullName evidence="1">Uncharacterized protein</fullName>
    </submittedName>
</protein>
<organism evidence="1 2">
    <name type="scientific">Rhizobium phage RHph_Y17</name>
    <dbReference type="NCBI Taxonomy" id="2509771"/>
    <lineage>
        <taxon>Viruses</taxon>
        <taxon>Duplodnaviria</taxon>
        <taxon>Heunggongvirae</taxon>
        <taxon>Uroviricota</taxon>
        <taxon>Caudoviricetes</taxon>
        <taxon>Kleczkowskavirus</taxon>
        <taxon>Kleczkowskavirus RHEph4</taxon>
    </lineage>
</organism>
<evidence type="ECO:0000313" key="1">
    <source>
        <dbReference type="EMBL" id="QIG67677.1"/>
    </source>
</evidence>
<evidence type="ECO:0000313" key="2">
    <source>
        <dbReference type="Proteomes" id="UP000612501"/>
    </source>
</evidence>
<proteinExistence type="predicted"/>
<dbReference type="Proteomes" id="UP000612501">
    <property type="component" value="Segment"/>
</dbReference>
<gene>
    <name evidence="1" type="ORF">EVB51_060</name>
</gene>
<reference evidence="1" key="1">
    <citation type="submission" date="2020-01" db="EMBL/GenBank/DDBJ databases">
        <title>Patterns of diversity and host range of bacteriophage communities associated with bean-nodulatin bacteria.</title>
        <authorList>
            <person name="Vann Cauwenberghe J."/>
            <person name="Santamaria R.I."/>
            <person name="Bustos P."/>
            <person name="Juarez S."/>
            <person name="Gonzalez V."/>
        </authorList>
    </citation>
    <scope>NUCLEOTIDE SEQUENCE</scope>
</reference>
<dbReference type="EMBL" id="MN988482">
    <property type="protein sequence ID" value="QIG67677.1"/>
    <property type="molecule type" value="Genomic_DNA"/>
</dbReference>
<sequence>MSILEHNHRVHFPNGMGYTPCTKEYRLALDEREAICDPNEGESIHDLSSEDYQRWSELDNALGLMQLDGHLGKAVRY</sequence>
<name>A0A7S5QX07_9CAUD</name>